<protein>
    <submittedName>
        <fullName evidence="3">Uncharacterized protein</fullName>
    </submittedName>
</protein>
<feature type="compositionally biased region" description="Polar residues" evidence="1">
    <location>
        <begin position="193"/>
        <end position="204"/>
    </location>
</feature>
<sequence length="281" mass="31488">MRVMTITIPAIPGLGILFRISSQSQSALQMQAVPFPTRFLPPPQVASHPLRRRPRWDGKQGRQRREAVAPSPLFYSRSLQPQPPIRWRIWSGGGCGSVGEELENKGLCSSRRRTRPSNSIPQPHNSRRLSIRSQTPKLNNISSTSFADFVANSTRSSHPIIKEEECSMLKEESDELLHSLGMPDQEELEDEPVNNSGQISPTTTERGGQFLERFACINCKKLSRQTQSSSFAPCLTLMVQQANKEIHLLNHHGHPLAPISVLEFTSMCQMLVSWSDKNVGK</sequence>
<feature type="region of interest" description="Disordered" evidence="1">
    <location>
        <begin position="39"/>
        <end position="75"/>
    </location>
</feature>
<feature type="compositionally biased region" description="Basic and acidic residues" evidence="1">
    <location>
        <begin position="55"/>
        <end position="67"/>
    </location>
</feature>
<accession>A0A915EP26</accession>
<organism evidence="2 3">
    <name type="scientific">Ditylenchus dipsaci</name>
    <dbReference type="NCBI Taxonomy" id="166011"/>
    <lineage>
        <taxon>Eukaryota</taxon>
        <taxon>Metazoa</taxon>
        <taxon>Ecdysozoa</taxon>
        <taxon>Nematoda</taxon>
        <taxon>Chromadorea</taxon>
        <taxon>Rhabditida</taxon>
        <taxon>Tylenchina</taxon>
        <taxon>Tylenchomorpha</taxon>
        <taxon>Sphaerularioidea</taxon>
        <taxon>Anguinidae</taxon>
        <taxon>Anguininae</taxon>
        <taxon>Ditylenchus</taxon>
    </lineage>
</organism>
<feature type="region of interest" description="Disordered" evidence="1">
    <location>
        <begin position="106"/>
        <end position="137"/>
    </location>
</feature>
<name>A0A915EP26_9BILA</name>
<dbReference type="WBParaSite" id="jg7402">
    <property type="protein sequence ID" value="jg7402"/>
    <property type="gene ID" value="jg7402"/>
</dbReference>
<evidence type="ECO:0000313" key="2">
    <source>
        <dbReference type="Proteomes" id="UP000887574"/>
    </source>
</evidence>
<dbReference type="AlphaFoldDB" id="A0A915EP26"/>
<reference evidence="3" key="1">
    <citation type="submission" date="2022-11" db="UniProtKB">
        <authorList>
            <consortium name="WormBaseParasite"/>
        </authorList>
    </citation>
    <scope>IDENTIFICATION</scope>
</reference>
<proteinExistence type="predicted"/>
<dbReference type="Proteomes" id="UP000887574">
    <property type="component" value="Unplaced"/>
</dbReference>
<evidence type="ECO:0000256" key="1">
    <source>
        <dbReference type="SAM" id="MobiDB-lite"/>
    </source>
</evidence>
<feature type="region of interest" description="Disordered" evidence="1">
    <location>
        <begin position="184"/>
        <end position="204"/>
    </location>
</feature>
<keyword evidence="2" id="KW-1185">Reference proteome</keyword>
<evidence type="ECO:0000313" key="3">
    <source>
        <dbReference type="WBParaSite" id="jg7402"/>
    </source>
</evidence>